<feature type="compositionally biased region" description="Basic and acidic residues" evidence="3">
    <location>
        <begin position="16"/>
        <end position="33"/>
    </location>
</feature>
<dbReference type="Proteomes" id="UP000031364">
    <property type="component" value="Unassembled WGS sequence"/>
</dbReference>
<dbReference type="Gene3D" id="3.40.605.10">
    <property type="entry name" value="Aldehyde Dehydrogenase, Chain A, domain 1"/>
    <property type="match status" value="1"/>
</dbReference>
<feature type="region of interest" description="Disordered" evidence="3">
    <location>
        <begin position="1"/>
        <end position="33"/>
    </location>
</feature>
<evidence type="ECO:0000313" key="5">
    <source>
        <dbReference type="EMBL" id="KIA63556.1"/>
    </source>
</evidence>
<feature type="domain" description="Aldehyde dehydrogenase" evidence="4">
    <location>
        <begin position="54"/>
        <end position="511"/>
    </location>
</feature>
<evidence type="ECO:0000256" key="1">
    <source>
        <dbReference type="ARBA" id="ARBA00023002"/>
    </source>
</evidence>
<dbReference type="Pfam" id="PF00171">
    <property type="entry name" value="Aldedh"/>
    <property type="match status" value="1"/>
</dbReference>
<dbReference type="PANTHER" id="PTHR43521">
    <property type="entry name" value="ALPHA-AMINOADIPIC SEMIALDEHYDE DEHYDROGENASE"/>
    <property type="match status" value="1"/>
</dbReference>
<dbReference type="InterPro" id="IPR016162">
    <property type="entry name" value="Ald_DH_N"/>
</dbReference>
<evidence type="ECO:0000256" key="2">
    <source>
        <dbReference type="ARBA" id="ARBA00023027"/>
    </source>
</evidence>
<dbReference type="CDD" id="cd07130">
    <property type="entry name" value="ALDH_F7_AASADH"/>
    <property type="match status" value="1"/>
</dbReference>
<dbReference type="PANTHER" id="PTHR43521:SF1">
    <property type="entry name" value="ALPHA-AMINOADIPIC SEMIALDEHYDE DEHYDROGENASE"/>
    <property type="match status" value="1"/>
</dbReference>
<keyword evidence="2" id="KW-0520">NAD</keyword>
<dbReference type="SUPFAM" id="SSF53720">
    <property type="entry name" value="ALDH-like"/>
    <property type="match status" value="1"/>
</dbReference>
<keyword evidence="1" id="KW-0560">Oxidoreductase</keyword>
<sequence>MRPKGTAEQQMTDVQSAHDSRTRETALGDQTTRELAERAAAVLRGLGVESPEPGDLPARSPITGERLLTLRASALDEVDTAIERAATAFGAWRTVPAPVRAALVRRLGELLTTHKSELAELVTLEAGKIGAEAAGEVQEMIDVCEFAIGLSRQLYGQTMPSERPGHRLMETWHPLGVVGVISAFNFPVAVWAWNTAIALVCGDTVVWKPSETTPLTALACHTLLRRAATEVGADPEVHQLVQGAAEVGARLVDDERVALVSATGSVRMGKIVAPRVAERFGRCLLELGGNNGAIVTPSADLELAARGIVFAAAGTAGQRCTTLRRLIVHADVVGPLLERIESAYQQLRVGNPLEDGVLVGPLIDGRAYAGMRAALDKALADGGELICGGERVDGFGEDAYYVRPAIVRMPAQTAVVREETFAPILYVLTYHDFDSAIALHNAVPQGLSSAVFTADQREAERFLAADGSDCGIANVNIGTSGAEIGGAFGGEKQTGGGRESGSDSWKAYMRRATNTINYSAELPLAQGIKFG</sequence>
<dbReference type="Gene3D" id="3.40.309.10">
    <property type="entry name" value="Aldehyde Dehydrogenase, Chain A, domain 2"/>
    <property type="match status" value="1"/>
</dbReference>
<dbReference type="InterPro" id="IPR015590">
    <property type="entry name" value="Aldehyde_DH_dom"/>
</dbReference>
<protein>
    <submittedName>
        <fullName evidence="5">Aldehyde dehydrogenase</fullName>
    </submittedName>
</protein>
<dbReference type="InterPro" id="IPR044638">
    <property type="entry name" value="ALDH7A1-like"/>
</dbReference>
<evidence type="ECO:0000259" key="4">
    <source>
        <dbReference type="Pfam" id="PF00171"/>
    </source>
</evidence>
<evidence type="ECO:0000313" key="6">
    <source>
        <dbReference type="Proteomes" id="UP000031364"/>
    </source>
</evidence>
<name>A0ABR4ZE61_9NOCA</name>
<proteinExistence type="predicted"/>
<accession>A0ABR4ZE61</accession>
<dbReference type="EMBL" id="JNFP01000020">
    <property type="protein sequence ID" value="KIA63556.1"/>
    <property type="molecule type" value="Genomic_DNA"/>
</dbReference>
<gene>
    <name evidence="5" type="ORF">FG87_18615</name>
</gene>
<organism evidence="5 6">
    <name type="scientific">Nocardia vulneris</name>
    <dbReference type="NCBI Taxonomy" id="1141657"/>
    <lineage>
        <taxon>Bacteria</taxon>
        <taxon>Bacillati</taxon>
        <taxon>Actinomycetota</taxon>
        <taxon>Actinomycetes</taxon>
        <taxon>Mycobacteriales</taxon>
        <taxon>Nocardiaceae</taxon>
        <taxon>Nocardia</taxon>
    </lineage>
</organism>
<reference evidence="5 6" key="1">
    <citation type="journal article" date="2014" name="Int. J. Syst. Evol. Microbiol.">
        <title>Nocardia vulneris sp. nov., isolated from wounds of human patients in North America.</title>
        <authorList>
            <person name="Lasker B.A."/>
            <person name="Bell M."/>
            <person name="Klenk H.P."/>
            <person name="Sproer C."/>
            <person name="Schumann C."/>
            <person name="Schumann P."/>
            <person name="Brown J.M."/>
        </authorList>
    </citation>
    <scope>NUCLEOTIDE SEQUENCE [LARGE SCALE GENOMIC DNA]</scope>
    <source>
        <strain evidence="5 6">W9851</strain>
    </source>
</reference>
<evidence type="ECO:0000256" key="3">
    <source>
        <dbReference type="SAM" id="MobiDB-lite"/>
    </source>
</evidence>
<dbReference type="InterPro" id="IPR016163">
    <property type="entry name" value="Ald_DH_C"/>
</dbReference>
<keyword evidence="6" id="KW-1185">Reference proteome</keyword>
<comment type="caution">
    <text evidence="5">The sequence shown here is derived from an EMBL/GenBank/DDBJ whole genome shotgun (WGS) entry which is preliminary data.</text>
</comment>
<dbReference type="InterPro" id="IPR016161">
    <property type="entry name" value="Ald_DH/histidinol_DH"/>
</dbReference>